<feature type="binding site" evidence="6">
    <location>
        <position position="109"/>
    </location>
    <ligand>
        <name>5-phospho-alpha-D-ribose 1-diphosphate</name>
        <dbReference type="ChEBI" id="CHEBI:58017"/>
        <note>ligand shared between dimeric partners</note>
    </ligand>
</feature>
<dbReference type="PANTHER" id="PTHR19278">
    <property type="entry name" value="OROTATE PHOSPHORIBOSYLTRANSFERASE"/>
    <property type="match status" value="1"/>
</dbReference>
<accession>A0ABT3CQI8</accession>
<dbReference type="HAMAP" id="MF_01208">
    <property type="entry name" value="PyrE"/>
    <property type="match status" value="1"/>
</dbReference>
<protein>
    <recommendedName>
        <fullName evidence="2 6">Orotate phosphoribosyltransferase</fullName>
        <shortName evidence="6">OPRT</shortName>
        <shortName evidence="6">OPRTase</shortName>
        <ecNumber evidence="2 6">2.4.2.10</ecNumber>
    </recommendedName>
</protein>
<dbReference type="Proteomes" id="UP001300692">
    <property type="component" value="Unassembled WGS sequence"/>
</dbReference>
<dbReference type="NCBIfam" id="TIGR00336">
    <property type="entry name" value="pyrE"/>
    <property type="match status" value="1"/>
</dbReference>
<dbReference type="PANTHER" id="PTHR19278:SF9">
    <property type="entry name" value="URIDINE 5'-MONOPHOSPHATE SYNTHASE"/>
    <property type="match status" value="1"/>
</dbReference>
<feature type="binding site" description="in other chain" evidence="6">
    <location>
        <begin position="129"/>
        <end position="137"/>
    </location>
    <ligand>
        <name>5-phospho-alpha-D-ribose 1-diphosphate</name>
        <dbReference type="ChEBI" id="CHEBI:58017"/>
        <note>ligand shared between dimeric partners</note>
    </ligand>
</feature>
<reference evidence="8 9" key="1">
    <citation type="submission" date="2022-10" db="EMBL/GenBank/DDBJ databases">
        <title>Comparative genomics and taxonomic characterization of three novel marine species of genus Reichenbachiella exhibiting antioxidant and polysaccharide degradation activities.</title>
        <authorList>
            <person name="Muhammad N."/>
            <person name="Lee Y.-J."/>
            <person name="Ko J."/>
            <person name="Kim S.-G."/>
        </authorList>
    </citation>
    <scope>NUCLEOTIDE SEQUENCE [LARGE SCALE GENOMIC DNA]</scope>
    <source>
        <strain evidence="8 9">ABR2-5</strain>
    </source>
</reference>
<comment type="caution">
    <text evidence="6">Lacks conserved residue(s) required for the propagation of feature annotation.</text>
</comment>
<comment type="catalytic activity">
    <reaction evidence="6">
        <text>orotidine 5'-phosphate + diphosphate = orotate + 5-phospho-alpha-D-ribose 1-diphosphate</text>
        <dbReference type="Rhea" id="RHEA:10380"/>
        <dbReference type="ChEBI" id="CHEBI:30839"/>
        <dbReference type="ChEBI" id="CHEBI:33019"/>
        <dbReference type="ChEBI" id="CHEBI:57538"/>
        <dbReference type="ChEBI" id="CHEBI:58017"/>
        <dbReference type="EC" id="2.4.2.10"/>
    </reaction>
</comment>
<name>A0ABT3CQI8_9BACT</name>
<keyword evidence="5 6" id="KW-0665">Pyrimidine biosynthesis</keyword>
<dbReference type="InterPro" id="IPR000836">
    <property type="entry name" value="PRTase_dom"/>
</dbReference>
<dbReference type="EMBL" id="JAOYOD010000001">
    <property type="protein sequence ID" value="MCV9385882.1"/>
    <property type="molecule type" value="Genomic_DNA"/>
</dbReference>
<comment type="function">
    <text evidence="6">Catalyzes the transfer of a ribosyl phosphate group from 5-phosphoribose 1-diphosphate to orotate, leading to the formation of orotidine monophosphate (OMP).</text>
</comment>
<dbReference type="InterPro" id="IPR029057">
    <property type="entry name" value="PRTase-like"/>
</dbReference>
<comment type="similarity">
    <text evidence="6">Belongs to the purine/pyrimidine phosphoribosyltransferase family. PyrE subfamily.</text>
</comment>
<dbReference type="RefSeq" id="WP_264136665.1">
    <property type="nucleotide sequence ID" value="NZ_JAOYOD010000001.1"/>
</dbReference>
<dbReference type="GO" id="GO:0004588">
    <property type="term" value="F:orotate phosphoribosyltransferase activity"/>
    <property type="evidence" value="ECO:0007669"/>
    <property type="project" value="UniProtKB-EC"/>
</dbReference>
<keyword evidence="4 6" id="KW-0808">Transferase</keyword>
<evidence type="ECO:0000256" key="2">
    <source>
        <dbReference type="ARBA" id="ARBA00011971"/>
    </source>
</evidence>
<evidence type="ECO:0000256" key="1">
    <source>
        <dbReference type="ARBA" id="ARBA00004889"/>
    </source>
</evidence>
<evidence type="ECO:0000313" key="8">
    <source>
        <dbReference type="EMBL" id="MCV9385882.1"/>
    </source>
</evidence>
<dbReference type="SUPFAM" id="SSF53271">
    <property type="entry name" value="PRTase-like"/>
    <property type="match status" value="1"/>
</dbReference>
<evidence type="ECO:0000259" key="7">
    <source>
        <dbReference type="Pfam" id="PF00156"/>
    </source>
</evidence>
<keyword evidence="6" id="KW-0460">Magnesium</keyword>
<keyword evidence="3 6" id="KW-0328">Glycosyltransferase</keyword>
<gene>
    <name evidence="6 8" type="primary">pyrE</name>
    <name evidence="8" type="ORF">N7U62_04370</name>
</gene>
<feature type="domain" description="Phosphoribosyltransferase" evidence="7">
    <location>
        <begin position="76"/>
        <end position="167"/>
    </location>
</feature>
<feature type="binding site" evidence="6">
    <location>
        <position position="107"/>
    </location>
    <ligand>
        <name>5-phospho-alpha-D-ribose 1-diphosphate</name>
        <dbReference type="ChEBI" id="CHEBI:58017"/>
        <note>ligand shared between dimeric partners</note>
    </ligand>
</feature>
<dbReference type="Gene3D" id="3.40.50.2020">
    <property type="match status" value="1"/>
</dbReference>
<sequence length="216" mass="23902">MSNQGSNVALRSRIASELLKIKAIKLSPSEPFKWSSGWNSPIYCDNRMTLSYPDLRTMIKNAFVQDIKLRYPEVEVIAGVATAGIPQGAIIAENMNLPFIYVRDKAKAHGTANRIEGKIQEGKNVVVIEDLISTGGSSIKAIEALREAGMKVLGLAAIFSYCFPQADKNLEAAEVDYFTLSGYDVLLDIAKNEKYIEPEAMESLAAWRKDPENWNV</sequence>
<feature type="binding site" evidence="6">
    <location>
        <position position="133"/>
    </location>
    <ligand>
        <name>orotate</name>
        <dbReference type="ChEBI" id="CHEBI:30839"/>
    </ligand>
</feature>
<comment type="cofactor">
    <cofactor evidence="6">
        <name>Mg(2+)</name>
        <dbReference type="ChEBI" id="CHEBI:18420"/>
    </cofactor>
</comment>
<evidence type="ECO:0000256" key="5">
    <source>
        <dbReference type="ARBA" id="ARBA00022975"/>
    </source>
</evidence>
<proteinExistence type="inferred from homology"/>
<comment type="subunit">
    <text evidence="6">Homodimer.</text>
</comment>
<keyword evidence="9" id="KW-1185">Reference proteome</keyword>
<evidence type="ECO:0000256" key="3">
    <source>
        <dbReference type="ARBA" id="ARBA00022676"/>
    </source>
</evidence>
<evidence type="ECO:0000256" key="6">
    <source>
        <dbReference type="HAMAP-Rule" id="MF_01208"/>
    </source>
</evidence>
<comment type="pathway">
    <text evidence="1 6">Pyrimidine metabolism; UMP biosynthesis via de novo pathway; UMP from orotate: step 1/2.</text>
</comment>
<feature type="binding site" evidence="6">
    <location>
        <position position="103"/>
    </location>
    <ligand>
        <name>5-phospho-alpha-D-ribose 1-diphosphate</name>
        <dbReference type="ChEBI" id="CHEBI:58017"/>
        <note>ligand shared between dimeric partners</note>
    </ligand>
</feature>
<dbReference type="InterPro" id="IPR023031">
    <property type="entry name" value="OPRT"/>
</dbReference>
<dbReference type="EC" id="2.4.2.10" evidence="2 6"/>
<dbReference type="CDD" id="cd06223">
    <property type="entry name" value="PRTases_typeI"/>
    <property type="match status" value="1"/>
</dbReference>
<evidence type="ECO:0000256" key="4">
    <source>
        <dbReference type="ARBA" id="ARBA00022679"/>
    </source>
</evidence>
<organism evidence="8 9">
    <name type="scientific">Reichenbachiella ulvae</name>
    <dbReference type="NCBI Taxonomy" id="2980104"/>
    <lineage>
        <taxon>Bacteria</taxon>
        <taxon>Pseudomonadati</taxon>
        <taxon>Bacteroidota</taxon>
        <taxon>Cytophagia</taxon>
        <taxon>Cytophagales</taxon>
        <taxon>Reichenbachiellaceae</taxon>
        <taxon>Reichenbachiella</taxon>
    </lineage>
</organism>
<dbReference type="Pfam" id="PF00156">
    <property type="entry name" value="Pribosyltran"/>
    <property type="match status" value="1"/>
</dbReference>
<dbReference type="InterPro" id="IPR004467">
    <property type="entry name" value="Or_phspho_trans_dom"/>
</dbReference>
<comment type="caution">
    <text evidence="8">The sequence shown here is derived from an EMBL/GenBank/DDBJ whole genome shotgun (WGS) entry which is preliminary data.</text>
</comment>
<evidence type="ECO:0000313" key="9">
    <source>
        <dbReference type="Proteomes" id="UP001300692"/>
    </source>
</evidence>